<reference evidence="13" key="1">
    <citation type="journal article" date="2023" name="Mol. Phylogenet. Evol.">
        <title>Genome-scale phylogeny and comparative genomics of the fungal order Sordariales.</title>
        <authorList>
            <person name="Hensen N."/>
            <person name="Bonometti L."/>
            <person name="Westerberg I."/>
            <person name="Brannstrom I.O."/>
            <person name="Guillou S."/>
            <person name="Cros-Aarteil S."/>
            <person name="Calhoun S."/>
            <person name="Haridas S."/>
            <person name="Kuo A."/>
            <person name="Mondo S."/>
            <person name="Pangilinan J."/>
            <person name="Riley R."/>
            <person name="LaButti K."/>
            <person name="Andreopoulos B."/>
            <person name="Lipzen A."/>
            <person name="Chen C."/>
            <person name="Yan M."/>
            <person name="Daum C."/>
            <person name="Ng V."/>
            <person name="Clum A."/>
            <person name="Steindorff A."/>
            <person name="Ohm R.A."/>
            <person name="Martin F."/>
            <person name="Silar P."/>
            <person name="Natvig D.O."/>
            <person name="Lalanne C."/>
            <person name="Gautier V."/>
            <person name="Ament-Velasquez S.L."/>
            <person name="Kruys A."/>
            <person name="Hutchinson M.I."/>
            <person name="Powell A.J."/>
            <person name="Barry K."/>
            <person name="Miller A.N."/>
            <person name="Grigoriev I.V."/>
            <person name="Debuchy R."/>
            <person name="Gladieux P."/>
            <person name="Hiltunen Thoren M."/>
            <person name="Johannesson H."/>
        </authorList>
    </citation>
    <scope>NUCLEOTIDE SEQUENCE</scope>
    <source>
        <strain evidence="13">PSN324</strain>
    </source>
</reference>
<dbReference type="InterPro" id="IPR014710">
    <property type="entry name" value="RmlC-like_jellyroll"/>
</dbReference>
<evidence type="ECO:0000313" key="14">
    <source>
        <dbReference type="Proteomes" id="UP001321749"/>
    </source>
</evidence>
<dbReference type="CDD" id="cd10548">
    <property type="entry name" value="cupin_CDO"/>
    <property type="match status" value="1"/>
</dbReference>
<dbReference type="EMBL" id="MU864941">
    <property type="protein sequence ID" value="KAK4465223.1"/>
    <property type="molecule type" value="Genomic_DNA"/>
</dbReference>
<evidence type="ECO:0000256" key="9">
    <source>
        <dbReference type="ARBA" id="ARBA00070673"/>
    </source>
</evidence>
<dbReference type="Pfam" id="PF05995">
    <property type="entry name" value="CDO_I"/>
    <property type="match status" value="1"/>
</dbReference>
<keyword evidence="14" id="KW-1185">Reference proteome</keyword>
<dbReference type="Gene3D" id="2.60.120.10">
    <property type="entry name" value="Jelly Rolls"/>
    <property type="match status" value="1"/>
</dbReference>
<dbReference type="GO" id="GO:0019448">
    <property type="term" value="P:L-cysteine catabolic process"/>
    <property type="evidence" value="ECO:0007669"/>
    <property type="project" value="TreeGrafter"/>
</dbReference>
<organism evidence="13 14">
    <name type="scientific">Cladorrhinum samala</name>
    <dbReference type="NCBI Taxonomy" id="585594"/>
    <lineage>
        <taxon>Eukaryota</taxon>
        <taxon>Fungi</taxon>
        <taxon>Dikarya</taxon>
        <taxon>Ascomycota</taxon>
        <taxon>Pezizomycotina</taxon>
        <taxon>Sordariomycetes</taxon>
        <taxon>Sordariomycetidae</taxon>
        <taxon>Sordariales</taxon>
        <taxon>Podosporaceae</taxon>
        <taxon>Cladorrhinum</taxon>
    </lineage>
</organism>
<feature type="cross-link" description="3'-(S-cysteinyl)-tyrosine (Cys-Tyr)" evidence="10">
    <location>
        <begin position="117"/>
        <end position="183"/>
    </location>
</feature>
<dbReference type="GO" id="GO:0008198">
    <property type="term" value="F:ferrous iron binding"/>
    <property type="evidence" value="ECO:0007669"/>
    <property type="project" value="TreeGrafter"/>
</dbReference>
<comment type="cofactor">
    <cofactor evidence="12">
        <name>Fe cation</name>
        <dbReference type="ChEBI" id="CHEBI:24875"/>
    </cofactor>
    <text evidence="12">Binds 1 Fe cation per subunit.</text>
</comment>
<dbReference type="FunFam" id="2.60.120.10:FF:000189">
    <property type="entry name" value="Cysteine dioxygenase"/>
    <property type="match status" value="1"/>
</dbReference>
<evidence type="ECO:0000256" key="4">
    <source>
        <dbReference type="ARBA" id="ARBA00022723"/>
    </source>
</evidence>
<keyword evidence="7 12" id="KW-0560">Oxidoreductase</keyword>
<accession>A0AAV9I0A7</accession>
<keyword evidence="4 11" id="KW-0479">Metal-binding</keyword>
<evidence type="ECO:0000256" key="6">
    <source>
        <dbReference type="ARBA" id="ARBA00022964"/>
    </source>
</evidence>
<keyword evidence="6 12" id="KW-0223">Dioxygenase</keyword>
<comment type="catalytic activity">
    <reaction evidence="1 12">
        <text>L-cysteine + O2 = 3-sulfino-L-alanine + H(+)</text>
        <dbReference type="Rhea" id="RHEA:20441"/>
        <dbReference type="ChEBI" id="CHEBI:15378"/>
        <dbReference type="ChEBI" id="CHEBI:15379"/>
        <dbReference type="ChEBI" id="CHEBI:35235"/>
        <dbReference type="ChEBI" id="CHEBI:61085"/>
        <dbReference type="EC" id="1.13.11.20"/>
    </reaction>
</comment>
<name>A0AAV9I0A7_9PEZI</name>
<dbReference type="InterPro" id="IPR010300">
    <property type="entry name" value="CDO_1"/>
</dbReference>
<proteinExistence type="inferred from homology"/>
<feature type="binding site" evidence="11">
    <location>
        <position position="112"/>
    </location>
    <ligand>
        <name>Fe cation</name>
        <dbReference type="ChEBI" id="CHEBI:24875"/>
        <note>catalytic</note>
    </ligand>
</feature>
<sequence length="219" mass="24402">MAIGIVRNDTISGDVMRFECTAKIDMNRFDELVLALKDALGPCSGLTSDDIDVEDLSRLMQDYCSDEREWSKFAMGDPSRGYTRNLVDEGNGKSNLLVLVWSPGKGSPIHDHGNAHCLMKILRGDLTETRYDFPEGDGKEEKPMKVISEKTYKENQVAYMADELGVHRVWNKGNDFAVSLHLYTPPNVARGGCHIFDAATGKKSHIKGCGYYSAYGRKL</sequence>
<feature type="binding site" evidence="11">
    <location>
        <position position="110"/>
    </location>
    <ligand>
        <name>Fe cation</name>
        <dbReference type="ChEBI" id="CHEBI:24875"/>
        <note>catalytic</note>
    </ligand>
</feature>
<evidence type="ECO:0000256" key="7">
    <source>
        <dbReference type="ARBA" id="ARBA00023002"/>
    </source>
</evidence>
<keyword evidence="5 10" id="KW-0883">Thioether bond</keyword>
<dbReference type="InterPro" id="IPR011051">
    <property type="entry name" value="RmlC_Cupin_sf"/>
</dbReference>
<evidence type="ECO:0000256" key="8">
    <source>
        <dbReference type="ARBA" id="ARBA00023004"/>
    </source>
</evidence>
<dbReference type="PANTHER" id="PTHR12918:SF1">
    <property type="entry name" value="CYSTEINE DIOXYGENASE TYPE 1"/>
    <property type="match status" value="1"/>
</dbReference>
<evidence type="ECO:0000256" key="12">
    <source>
        <dbReference type="RuleBase" id="RU366010"/>
    </source>
</evidence>
<feature type="binding site" evidence="11">
    <location>
        <position position="167"/>
    </location>
    <ligand>
        <name>Fe cation</name>
        <dbReference type="ChEBI" id="CHEBI:24875"/>
        <note>catalytic</note>
    </ligand>
</feature>
<comment type="caution">
    <text evidence="13">The sequence shown here is derived from an EMBL/GenBank/DDBJ whole genome shotgun (WGS) entry which is preliminary data.</text>
</comment>
<protein>
    <recommendedName>
        <fullName evidence="9 12">Cysteine dioxygenase</fullName>
        <ecNumber evidence="3 12">1.13.11.20</ecNumber>
    </recommendedName>
</protein>
<dbReference type="PANTHER" id="PTHR12918">
    <property type="entry name" value="CYSTEINE DIOXYGENASE"/>
    <property type="match status" value="1"/>
</dbReference>
<reference evidence="13" key="2">
    <citation type="submission" date="2023-06" db="EMBL/GenBank/DDBJ databases">
        <authorList>
            <consortium name="Lawrence Berkeley National Laboratory"/>
            <person name="Mondo S.J."/>
            <person name="Hensen N."/>
            <person name="Bonometti L."/>
            <person name="Westerberg I."/>
            <person name="Brannstrom I.O."/>
            <person name="Guillou S."/>
            <person name="Cros-Aarteil S."/>
            <person name="Calhoun S."/>
            <person name="Haridas S."/>
            <person name="Kuo A."/>
            <person name="Pangilinan J."/>
            <person name="Riley R."/>
            <person name="Labutti K."/>
            <person name="Andreopoulos B."/>
            <person name="Lipzen A."/>
            <person name="Chen C."/>
            <person name="Yanf M."/>
            <person name="Daum C."/>
            <person name="Ng V."/>
            <person name="Clum A."/>
            <person name="Steindorff A."/>
            <person name="Ohm R."/>
            <person name="Martin F."/>
            <person name="Silar P."/>
            <person name="Natvig D."/>
            <person name="Lalanne C."/>
            <person name="Gautier V."/>
            <person name="Ament-Velasquez S.L."/>
            <person name="Kruys A."/>
            <person name="Hutchinson M.I."/>
            <person name="Powell A.J."/>
            <person name="Barry K."/>
            <person name="Miller A.N."/>
            <person name="Grigoriev I.V."/>
            <person name="Debuchy R."/>
            <person name="Gladieux P."/>
            <person name="Thoren M.H."/>
            <person name="Johannesson H."/>
        </authorList>
    </citation>
    <scope>NUCLEOTIDE SEQUENCE</scope>
    <source>
        <strain evidence="13">PSN324</strain>
    </source>
</reference>
<evidence type="ECO:0000256" key="10">
    <source>
        <dbReference type="PIRSR" id="PIRSR610300-50"/>
    </source>
</evidence>
<evidence type="ECO:0000256" key="3">
    <source>
        <dbReference type="ARBA" id="ARBA00013133"/>
    </source>
</evidence>
<evidence type="ECO:0000256" key="5">
    <source>
        <dbReference type="ARBA" id="ARBA00022784"/>
    </source>
</evidence>
<comment type="similarity">
    <text evidence="2 12">Belongs to the cysteine dioxygenase family.</text>
</comment>
<evidence type="ECO:0000256" key="1">
    <source>
        <dbReference type="ARBA" id="ARBA00000629"/>
    </source>
</evidence>
<gene>
    <name evidence="13" type="ORF">QBC42DRAFT_195362</name>
</gene>
<dbReference type="AlphaFoldDB" id="A0AAV9I0A7"/>
<keyword evidence="8 11" id="KW-0408">Iron</keyword>
<dbReference type="SUPFAM" id="SSF51182">
    <property type="entry name" value="RmlC-like cupins"/>
    <property type="match status" value="1"/>
</dbReference>
<evidence type="ECO:0000256" key="11">
    <source>
        <dbReference type="PIRSR" id="PIRSR610300-51"/>
    </source>
</evidence>
<evidence type="ECO:0000256" key="2">
    <source>
        <dbReference type="ARBA" id="ARBA00006622"/>
    </source>
</evidence>
<evidence type="ECO:0000313" key="13">
    <source>
        <dbReference type="EMBL" id="KAK4465223.1"/>
    </source>
</evidence>
<dbReference type="EC" id="1.13.11.20" evidence="3 12"/>
<dbReference type="Proteomes" id="UP001321749">
    <property type="component" value="Unassembled WGS sequence"/>
</dbReference>
<dbReference type="GO" id="GO:0017172">
    <property type="term" value="F:cysteine dioxygenase activity"/>
    <property type="evidence" value="ECO:0007669"/>
    <property type="project" value="UniProtKB-UniRule"/>
</dbReference>